<dbReference type="SUPFAM" id="SSF53167">
    <property type="entry name" value="Purine and uridine phosphorylases"/>
    <property type="match status" value="1"/>
</dbReference>
<proteinExistence type="predicted"/>
<dbReference type="PANTHER" id="PTHR46082">
    <property type="entry name" value="ATP/GTP-BINDING PROTEIN-RELATED"/>
    <property type="match status" value="1"/>
</dbReference>
<gene>
    <name evidence="2" type="ORF">CGXH109_LOCUS13427</name>
</gene>
<accession>A0A9W4RJ76</accession>
<dbReference type="GO" id="GO:0009116">
    <property type="term" value="P:nucleoside metabolic process"/>
    <property type="evidence" value="ECO:0007669"/>
    <property type="project" value="InterPro"/>
</dbReference>
<reference evidence="2" key="1">
    <citation type="submission" date="2022-08" db="EMBL/GenBank/DDBJ databases">
        <authorList>
            <person name="Giroux E."/>
            <person name="Giroux E."/>
        </authorList>
    </citation>
    <scope>NUCLEOTIDE SEQUENCE</scope>
    <source>
        <strain evidence="2">H1091258</strain>
    </source>
</reference>
<organism evidence="2 3">
    <name type="scientific">Colletotrichum noveboracense</name>
    <dbReference type="NCBI Taxonomy" id="2664923"/>
    <lineage>
        <taxon>Eukaryota</taxon>
        <taxon>Fungi</taxon>
        <taxon>Dikarya</taxon>
        <taxon>Ascomycota</taxon>
        <taxon>Pezizomycotina</taxon>
        <taxon>Sordariomycetes</taxon>
        <taxon>Hypocreomycetidae</taxon>
        <taxon>Glomerellales</taxon>
        <taxon>Glomerellaceae</taxon>
        <taxon>Colletotrichum</taxon>
        <taxon>Colletotrichum gloeosporioides species complex</taxon>
    </lineage>
</organism>
<sequence length="236" mass="25819">MATQLPGLRREDFHVAIICAVDCEYDAVIFAFDEIWDGLEFQLGNAPGDHNKYKVGRIANRNAVLLLLTGMGKANAASGAASLRSSYTEIKLAIVTGICGGVPGVGTDKELLLGDVVISKCIVQYGLGRRYTDQFATKDAIEDSLGRPHESVRSVLSVFETKRRQVTKELYTNALPQQKIVFLNRDISIGTETLNAASAVNVERVKPHVRLRVINFTATPLVFCLGHATERGNSWI</sequence>
<dbReference type="AlphaFoldDB" id="A0A9W4RJ76"/>
<evidence type="ECO:0000259" key="1">
    <source>
        <dbReference type="Pfam" id="PF01048"/>
    </source>
</evidence>
<name>A0A9W4RJ76_9PEZI</name>
<evidence type="ECO:0000313" key="2">
    <source>
        <dbReference type="EMBL" id="CAI0642333.1"/>
    </source>
</evidence>
<comment type="caution">
    <text evidence="2">The sequence shown here is derived from an EMBL/GenBank/DDBJ whole genome shotgun (WGS) entry which is preliminary data.</text>
</comment>
<dbReference type="Gene3D" id="3.40.50.1580">
    <property type="entry name" value="Nucleoside phosphorylase domain"/>
    <property type="match status" value="1"/>
</dbReference>
<dbReference type="EMBL" id="CAMGZC010000051">
    <property type="protein sequence ID" value="CAI0642333.1"/>
    <property type="molecule type" value="Genomic_DNA"/>
</dbReference>
<dbReference type="Pfam" id="PF01048">
    <property type="entry name" value="PNP_UDP_1"/>
    <property type="match status" value="1"/>
</dbReference>
<feature type="domain" description="Nucleoside phosphorylase" evidence="1">
    <location>
        <begin position="15"/>
        <end position="132"/>
    </location>
</feature>
<dbReference type="InterPro" id="IPR035994">
    <property type="entry name" value="Nucleoside_phosphorylase_sf"/>
</dbReference>
<evidence type="ECO:0000313" key="3">
    <source>
        <dbReference type="Proteomes" id="UP001152533"/>
    </source>
</evidence>
<dbReference type="InterPro" id="IPR053137">
    <property type="entry name" value="NLR-like"/>
</dbReference>
<dbReference type="PANTHER" id="PTHR46082:SF6">
    <property type="entry name" value="AAA+ ATPASE DOMAIN-CONTAINING PROTEIN-RELATED"/>
    <property type="match status" value="1"/>
</dbReference>
<dbReference type="GO" id="GO:0003824">
    <property type="term" value="F:catalytic activity"/>
    <property type="evidence" value="ECO:0007669"/>
    <property type="project" value="InterPro"/>
</dbReference>
<dbReference type="Proteomes" id="UP001152533">
    <property type="component" value="Unassembled WGS sequence"/>
</dbReference>
<protein>
    <recommendedName>
        <fullName evidence="1">Nucleoside phosphorylase domain-containing protein</fullName>
    </recommendedName>
</protein>
<keyword evidence="3" id="KW-1185">Reference proteome</keyword>
<dbReference type="InterPro" id="IPR000845">
    <property type="entry name" value="Nucleoside_phosphorylase_d"/>
</dbReference>